<comment type="caution">
    <text evidence="6">The sequence shown here is derived from an EMBL/GenBank/DDBJ whole genome shotgun (WGS) entry which is preliminary data.</text>
</comment>
<keyword evidence="3 5" id="KW-1133">Transmembrane helix</keyword>
<dbReference type="PANTHER" id="PTHR48022:SF11">
    <property type="entry name" value="MONOSACCHARIDE TRANSPORTER (HXT8), PUTATIVE (AFU_ORTHOLOGUE AFUA_2G08120)-RELATED"/>
    <property type="match status" value="1"/>
</dbReference>
<dbReference type="EMBL" id="JAGMUU010000026">
    <property type="protein sequence ID" value="KAH7121998.1"/>
    <property type="molecule type" value="Genomic_DNA"/>
</dbReference>
<evidence type="ECO:0000313" key="6">
    <source>
        <dbReference type="EMBL" id="KAH7121998.1"/>
    </source>
</evidence>
<accession>A0A9P9IHA4</accession>
<dbReference type="OrthoDB" id="6612291at2759"/>
<evidence type="ECO:0000256" key="5">
    <source>
        <dbReference type="SAM" id="Phobius"/>
    </source>
</evidence>
<reference evidence="6" key="1">
    <citation type="journal article" date="2021" name="Nat. Commun.">
        <title>Genetic determinants of endophytism in the Arabidopsis root mycobiome.</title>
        <authorList>
            <person name="Mesny F."/>
            <person name="Miyauchi S."/>
            <person name="Thiergart T."/>
            <person name="Pickel B."/>
            <person name="Atanasova L."/>
            <person name="Karlsson M."/>
            <person name="Huettel B."/>
            <person name="Barry K.W."/>
            <person name="Haridas S."/>
            <person name="Chen C."/>
            <person name="Bauer D."/>
            <person name="Andreopoulos W."/>
            <person name="Pangilinan J."/>
            <person name="LaButti K."/>
            <person name="Riley R."/>
            <person name="Lipzen A."/>
            <person name="Clum A."/>
            <person name="Drula E."/>
            <person name="Henrissat B."/>
            <person name="Kohler A."/>
            <person name="Grigoriev I.V."/>
            <person name="Martin F.M."/>
            <person name="Hacquard S."/>
        </authorList>
    </citation>
    <scope>NUCLEOTIDE SEQUENCE</scope>
    <source>
        <strain evidence="6">MPI-CAGE-AT-0021</strain>
    </source>
</reference>
<keyword evidence="4 5" id="KW-0472">Membrane</keyword>
<evidence type="ECO:0000256" key="3">
    <source>
        <dbReference type="ARBA" id="ARBA00022989"/>
    </source>
</evidence>
<protein>
    <submittedName>
        <fullName evidence="6">General substrate transporter</fullName>
    </submittedName>
</protein>
<dbReference type="SUPFAM" id="SSF103473">
    <property type="entry name" value="MFS general substrate transporter"/>
    <property type="match status" value="1"/>
</dbReference>
<dbReference type="InterPro" id="IPR050360">
    <property type="entry name" value="MFS_Sugar_Transporters"/>
</dbReference>
<dbReference type="PANTHER" id="PTHR48022">
    <property type="entry name" value="PLASTIDIC GLUCOSE TRANSPORTER 4"/>
    <property type="match status" value="1"/>
</dbReference>
<name>A0A9P9IHA4_9HYPO</name>
<dbReference type="Proteomes" id="UP000717696">
    <property type="component" value="Unassembled WGS sequence"/>
</dbReference>
<dbReference type="InterPro" id="IPR005828">
    <property type="entry name" value="MFS_sugar_transport-like"/>
</dbReference>
<evidence type="ECO:0000313" key="7">
    <source>
        <dbReference type="Proteomes" id="UP000717696"/>
    </source>
</evidence>
<dbReference type="AlphaFoldDB" id="A0A9P9IHA4"/>
<feature type="transmembrane region" description="Helical" evidence="5">
    <location>
        <begin position="81"/>
        <end position="104"/>
    </location>
</feature>
<proteinExistence type="predicted"/>
<organism evidence="6 7">
    <name type="scientific">Dactylonectria estremocensis</name>
    <dbReference type="NCBI Taxonomy" id="1079267"/>
    <lineage>
        <taxon>Eukaryota</taxon>
        <taxon>Fungi</taxon>
        <taxon>Dikarya</taxon>
        <taxon>Ascomycota</taxon>
        <taxon>Pezizomycotina</taxon>
        <taxon>Sordariomycetes</taxon>
        <taxon>Hypocreomycetidae</taxon>
        <taxon>Hypocreales</taxon>
        <taxon>Nectriaceae</taxon>
        <taxon>Dactylonectria</taxon>
    </lineage>
</organism>
<evidence type="ECO:0000256" key="2">
    <source>
        <dbReference type="ARBA" id="ARBA00022692"/>
    </source>
</evidence>
<gene>
    <name evidence="6" type="ORF">B0J13DRAFT_531657</name>
</gene>
<dbReference type="GO" id="GO:0016020">
    <property type="term" value="C:membrane"/>
    <property type="evidence" value="ECO:0007669"/>
    <property type="project" value="UniProtKB-SubCell"/>
</dbReference>
<dbReference type="InterPro" id="IPR036259">
    <property type="entry name" value="MFS_trans_sf"/>
</dbReference>
<evidence type="ECO:0000256" key="1">
    <source>
        <dbReference type="ARBA" id="ARBA00004141"/>
    </source>
</evidence>
<keyword evidence="7" id="KW-1185">Reference proteome</keyword>
<evidence type="ECO:0000256" key="4">
    <source>
        <dbReference type="ARBA" id="ARBA00023136"/>
    </source>
</evidence>
<dbReference type="Pfam" id="PF00083">
    <property type="entry name" value="Sugar_tr"/>
    <property type="match status" value="1"/>
</dbReference>
<comment type="subcellular location">
    <subcellularLocation>
        <location evidence="1">Membrane</location>
        <topology evidence="1">Multi-pass membrane protein</topology>
    </subcellularLocation>
</comment>
<keyword evidence="2 5" id="KW-0812">Transmembrane</keyword>
<dbReference type="Gene3D" id="1.20.1250.20">
    <property type="entry name" value="MFS general substrate transporter like domains"/>
    <property type="match status" value="1"/>
</dbReference>
<dbReference type="GO" id="GO:0005351">
    <property type="term" value="F:carbohydrate:proton symporter activity"/>
    <property type="evidence" value="ECO:0007669"/>
    <property type="project" value="TreeGrafter"/>
</dbReference>
<feature type="transmembrane region" description="Helical" evidence="5">
    <location>
        <begin position="116"/>
        <end position="135"/>
    </location>
</feature>
<feature type="transmembrane region" description="Helical" evidence="5">
    <location>
        <begin position="38"/>
        <end position="61"/>
    </location>
</feature>
<sequence>MRGHNPKCWIDYMDHSSKGLTGATFIGDYLGRSRFMQLICVIFTIGTVIQTACVNIGMFLAGRVIAGIAVGEIAAPHSRGLIGSISGCGVSLGTMISNLIGLACRYAPYSSTQWHLLLGMLVPWGVIHFIGLATLPNSPRHLVCQGNLVQTSSSRVGVACF</sequence>